<name>A0A0C2JIP0_THEKT</name>
<keyword evidence="1" id="KW-0732">Signal</keyword>
<protein>
    <submittedName>
        <fullName evidence="2">Uncharacterized protein</fullName>
    </submittedName>
</protein>
<evidence type="ECO:0000313" key="2">
    <source>
        <dbReference type="EMBL" id="KII69213.1"/>
    </source>
</evidence>
<feature type="signal peptide" evidence="1">
    <location>
        <begin position="1"/>
        <end position="16"/>
    </location>
</feature>
<proteinExistence type="predicted"/>
<comment type="caution">
    <text evidence="2">The sequence shown here is derived from an EMBL/GenBank/DDBJ whole genome shotgun (WGS) entry which is preliminary data.</text>
</comment>
<organism evidence="2 3">
    <name type="scientific">Thelohanellus kitauei</name>
    <name type="common">Myxosporean</name>
    <dbReference type="NCBI Taxonomy" id="669202"/>
    <lineage>
        <taxon>Eukaryota</taxon>
        <taxon>Metazoa</taxon>
        <taxon>Cnidaria</taxon>
        <taxon>Myxozoa</taxon>
        <taxon>Myxosporea</taxon>
        <taxon>Bivalvulida</taxon>
        <taxon>Platysporina</taxon>
        <taxon>Myxobolidae</taxon>
        <taxon>Thelohanellus</taxon>
    </lineage>
</organism>
<sequence>MKIVSLISILLRLHNALEIIDTSKRLLTCYKIFQLFFPPYIMMKLVIKHDYNENRSSFLHETIIYHLKNVPIDDECRDWRIEDVMKSLFLSSILLSKLFEKMNGI</sequence>
<dbReference type="Proteomes" id="UP000031668">
    <property type="component" value="Unassembled WGS sequence"/>
</dbReference>
<dbReference type="AlphaFoldDB" id="A0A0C2JIP0"/>
<reference evidence="2 3" key="1">
    <citation type="journal article" date="2014" name="Genome Biol. Evol.">
        <title>The genome of the myxosporean Thelohanellus kitauei shows adaptations to nutrient acquisition within its fish host.</title>
        <authorList>
            <person name="Yang Y."/>
            <person name="Xiong J."/>
            <person name="Zhou Z."/>
            <person name="Huo F."/>
            <person name="Miao W."/>
            <person name="Ran C."/>
            <person name="Liu Y."/>
            <person name="Zhang J."/>
            <person name="Feng J."/>
            <person name="Wang M."/>
            <person name="Wang M."/>
            <person name="Wang L."/>
            <person name="Yao B."/>
        </authorList>
    </citation>
    <scope>NUCLEOTIDE SEQUENCE [LARGE SCALE GENOMIC DNA]</scope>
    <source>
        <strain evidence="2">Wuqing</strain>
    </source>
</reference>
<accession>A0A0C2JIP0</accession>
<evidence type="ECO:0000313" key="3">
    <source>
        <dbReference type="Proteomes" id="UP000031668"/>
    </source>
</evidence>
<evidence type="ECO:0000256" key="1">
    <source>
        <dbReference type="SAM" id="SignalP"/>
    </source>
</evidence>
<feature type="chain" id="PRO_5002151288" evidence="1">
    <location>
        <begin position="17"/>
        <end position="105"/>
    </location>
</feature>
<keyword evidence="3" id="KW-1185">Reference proteome</keyword>
<gene>
    <name evidence="2" type="ORF">RF11_07993</name>
</gene>
<dbReference type="EMBL" id="JWZT01002520">
    <property type="protein sequence ID" value="KII69213.1"/>
    <property type="molecule type" value="Genomic_DNA"/>
</dbReference>